<reference evidence="1" key="1">
    <citation type="submission" date="2019-07" db="EMBL/GenBank/DDBJ databases">
        <authorList>
            <person name="Weber M."/>
            <person name="Kostadinov I."/>
            <person name="Kostadinov D I."/>
        </authorList>
    </citation>
    <scope>NUCLEOTIDE SEQUENCE</scope>
    <source>
        <strain evidence="1">Gfbio:sag-sample-m06:053724c1-46a9-4a36-b237-ea2bf867836b</strain>
    </source>
</reference>
<evidence type="ECO:0008006" key="2">
    <source>
        <dbReference type="Google" id="ProtNLM"/>
    </source>
</evidence>
<sequence>MRIEKLHVCVAAVCLGFFQADRAVASDTPAPENDDVSTAAQAAVFVPPEDGYDWIHLTSGEWLKGEIISLFDDKVEFDSDMLDELVLDAEDVNRFYSSRTFGISIRGYELLSGQLRIDEQTVFVTTDGQVQSFPREQLLAVTVSAERERDRWSGELTLGMNVRQGNTDLIEYNAIAGLERRTPRTRAFIDYIGSFNETEGVRVDNNHRVNIVFDKFSGTRVFWRPFIGQYFRDPFQNIEHQFTLETGVGYEITDTNRTEWDVWSAVGVNDVRRVSVESGQPSKIRSPALSLGTDFETELTSWLDYLFTFQMTFLDEESGDYQHHLLTTLSTDLVRNIDFDVSLIWDRTQSPPPDATGEFPEKDDFRLMVGISFDF</sequence>
<protein>
    <recommendedName>
        <fullName evidence="2">DUF481 domain-containing protein</fullName>
    </recommendedName>
</protein>
<accession>A0A7D9H5H0</accession>
<dbReference type="InterPro" id="IPR007433">
    <property type="entry name" value="DUF481"/>
</dbReference>
<dbReference type="EMBL" id="LR633967">
    <property type="protein sequence ID" value="VUX56347.1"/>
    <property type="molecule type" value="Genomic_DNA"/>
</dbReference>
<organism evidence="1">
    <name type="scientific">uncultured Woeseiaceae bacterium</name>
    <dbReference type="NCBI Taxonomy" id="1983305"/>
    <lineage>
        <taxon>Bacteria</taxon>
        <taxon>Pseudomonadati</taxon>
        <taxon>Pseudomonadota</taxon>
        <taxon>Gammaproteobacteria</taxon>
        <taxon>Woeseiales</taxon>
        <taxon>Woeseiaceae</taxon>
        <taxon>environmental samples</taxon>
    </lineage>
</organism>
<evidence type="ECO:0000313" key="1">
    <source>
        <dbReference type="EMBL" id="VUX56347.1"/>
    </source>
</evidence>
<proteinExistence type="predicted"/>
<gene>
    <name evidence="1" type="ORF">JTBM06_V1_660003</name>
</gene>
<dbReference type="Pfam" id="PF04338">
    <property type="entry name" value="DUF481"/>
    <property type="match status" value="1"/>
</dbReference>
<dbReference type="AlphaFoldDB" id="A0A7D9H5H0"/>
<name>A0A7D9H5H0_9GAMM</name>